<dbReference type="InterPro" id="IPR013759">
    <property type="entry name" value="Topo_IIA_B_C"/>
</dbReference>
<dbReference type="SMART" id="SM00434">
    <property type="entry name" value="TOP4c"/>
    <property type="match status" value="1"/>
</dbReference>
<dbReference type="GO" id="GO:0000819">
    <property type="term" value="P:sister chromatid segregation"/>
    <property type="evidence" value="ECO:0007669"/>
    <property type="project" value="TreeGrafter"/>
</dbReference>
<keyword evidence="12 14" id="KW-0413">Isomerase</keyword>
<evidence type="ECO:0000256" key="2">
    <source>
        <dbReference type="ARBA" id="ARBA00001946"/>
    </source>
</evidence>
<dbReference type="GO" id="GO:0005524">
    <property type="term" value="F:ATP binding"/>
    <property type="evidence" value="ECO:0007669"/>
    <property type="project" value="UniProtKB-UniRule"/>
</dbReference>
<dbReference type="EC" id="5.6.2.2" evidence="15"/>
<dbReference type="InterPro" id="IPR018522">
    <property type="entry name" value="TopoIIA_CS"/>
</dbReference>
<comment type="catalytic activity">
    <reaction evidence="1 14 15">
        <text>ATP-dependent breakage, passage and rejoining of double-stranded DNA.</text>
        <dbReference type="EC" id="5.6.2.2"/>
    </reaction>
</comment>
<dbReference type="SMART" id="SM00433">
    <property type="entry name" value="TOP2c"/>
    <property type="match status" value="1"/>
</dbReference>
<dbReference type="Gene3D" id="1.10.268.10">
    <property type="entry name" value="Topoisomerase, domain 3"/>
    <property type="match status" value="1"/>
</dbReference>
<dbReference type="Gene3D" id="3.30.230.10">
    <property type="match status" value="1"/>
</dbReference>
<evidence type="ECO:0000256" key="5">
    <source>
        <dbReference type="ARBA" id="ARBA00011080"/>
    </source>
</evidence>
<evidence type="ECO:0000256" key="3">
    <source>
        <dbReference type="ARBA" id="ARBA00004604"/>
    </source>
</evidence>
<dbReference type="PRINTS" id="PR00418">
    <property type="entry name" value="TPI2FAMILY"/>
</dbReference>
<evidence type="ECO:0000313" key="20">
    <source>
        <dbReference type="Proteomes" id="UP000694680"/>
    </source>
</evidence>
<keyword evidence="13" id="KW-0539">Nucleus</keyword>
<dbReference type="PANTHER" id="PTHR10169">
    <property type="entry name" value="DNA TOPOISOMERASE/GYRASE"/>
    <property type="match status" value="1"/>
</dbReference>
<dbReference type="FunFam" id="3.30.1360.40:FF:000003">
    <property type="entry name" value="DNA topoisomerase 2"/>
    <property type="match status" value="1"/>
</dbReference>
<evidence type="ECO:0000256" key="6">
    <source>
        <dbReference type="ARBA" id="ARBA00022723"/>
    </source>
</evidence>
<reference evidence="19" key="3">
    <citation type="submission" date="2025-09" db="UniProtKB">
        <authorList>
            <consortium name="Ensembl"/>
        </authorList>
    </citation>
    <scope>IDENTIFICATION</scope>
</reference>
<evidence type="ECO:0000256" key="10">
    <source>
        <dbReference type="ARBA" id="ARBA00023029"/>
    </source>
</evidence>
<keyword evidence="6" id="KW-0479">Metal-binding</keyword>
<evidence type="ECO:0000256" key="8">
    <source>
        <dbReference type="ARBA" id="ARBA00022840"/>
    </source>
</evidence>
<dbReference type="Pfam" id="PF02518">
    <property type="entry name" value="HATPase_c"/>
    <property type="match status" value="1"/>
</dbReference>
<keyword evidence="10 14" id="KW-0799">Topoisomerase</keyword>
<dbReference type="Proteomes" id="UP000694680">
    <property type="component" value="Chromosome 11"/>
</dbReference>
<dbReference type="InterPro" id="IPR020568">
    <property type="entry name" value="Ribosomal_Su5_D2-typ_SF"/>
</dbReference>
<dbReference type="AlphaFoldDB" id="A0A8C5E7C7"/>
<reference evidence="19" key="2">
    <citation type="submission" date="2025-08" db="UniProtKB">
        <authorList>
            <consortium name="Ensembl"/>
        </authorList>
    </citation>
    <scope>IDENTIFICATION</scope>
</reference>
<evidence type="ECO:0000256" key="13">
    <source>
        <dbReference type="ARBA" id="ARBA00023242"/>
    </source>
</evidence>
<dbReference type="CDD" id="cd16930">
    <property type="entry name" value="HATPase_TopII-like"/>
    <property type="match status" value="1"/>
</dbReference>
<reference evidence="19" key="1">
    <citation type="submission" date="2020-06" db="EMBL/GenBank/DDBJ databases">
        <authorList>
            <consortium name="Wellcome Sanger Institute Data Sharing"/>
        </authorList>
    </citation>
    <scope>NUCLEOTIDE SEQUENCE [LARGE SCALE GENOMIC DNA]</scope>
</reference>
<dbReference type="InterPro" id="IPR006171">
    <property type="entry name" value="TOPRIM_dom"/>
</dbReference>
<evidence type="ECO:0000256" key="9">
    <source>
        <dbReference type="ARBA" id="ARBA00022842"/>
    </source>
</evidence>
<dbReference type="PRINTS" id="PR01158">
    <property type="entry name" value="TOPISMRASEII"/>
</dbReference>
<comment type="cofactor">
    <cofactor evidence="2">
        <name>Mg(2+)</name>
        <dbReference type="ChEBI" id="CHEBI:18420"/>
    </cofactor>
</comment>
<keyword evidence="20" id="KW-1185">Reference proteome</keyword>
<dbReference type="InterPro" id="IPR013760">
    <property type="entry name" value="Topo_IIA-like_dom_sf"/>
</dbReference>
<dbReference type="FunFam" id="3.30.230.10:FF:000008">
    <property type="entry name" value="DNA topoisomerase 2"/>
    <property type="match status" value="1"/>
</dbReference>
<comment type="similarity">
    <text evidence="5 15">Belongs to the type II topoisomerase family.</text>
</comment>
<dbReference type="Pfam" id="PF00521">
    <property type="entry name" value="DNA_topoisoIV"/>
    <property type="match status" value="1"/>
</dbReference>
<dbReference type="PROSITE" id="PS50880">
    <property type="entry name" value="TOPRIM"/>
    <property type="match status" value="1"/>
</dbReference>
<dbReference type="InterPro" id="IPR003594">
    <property type="entry name" value="HATPase_dom"/>
</dbReference>
<dbReference type="InterPro" id="IPR034157">
    <property type="entry name" value="TOPRIM_TopoII"/>
</dbReference>
<dbReference type="GO" id="GO:0046872">
    <property type="term" value="F:metal ion binding"/>
    <property type="evidence" value="ECO:0007669"/>
    <property type="project" value="UniProtKB-KW"/>
</dbReference>
<dbReference type="Pfam" id="PF00204">
    <property type="entry name" value="DNA_gyraseB"/>
    <property type="match status" value="1"/>
</dbReference>
<evidence type="ECO:0000313" key="19">
    <source>
        <dbReference type="Ensembl" id="ENSGWIP00000017587.1"/>
    </source>
</evidence>
<dbReference type="InterPro" id="IPR013758">
    <property type="entry name" value="Topo_IIA_A/C_ab"/>
</dbReference>
<dbReference type="PROSITE" id="PS00177">
    <property type="entry name" value="TOPOISOMERASE_II"/>
    <property type="match status" value="1"/>
</dbReference>
<accession>A0A8C5E7C7</accession>
<dbReference type="InterPro" id="IPR013757">
    <property type="entry name" value="Topo_IIA_A_a_sf"/>
</dbReference>
<dbReference type="Pfam" id="PF16898">
    <property type="entry name" value="TOPRIM_C"/>
    <property type="match status" value="1"/>
</dbReference>
<dbReference type="FunFam" id="1.10.268.10:FF:000002">
    <property type="entry name" value="DNA topoisomerase 2"/>
    <property type="match status" value="1"/>
</dbReference>
<dbReference type="FunFam" id="3.30.565.10:FF:000004">
    <property type="entry name" value="DNA topoisomerase 2"/>
    <property type="match status" value="1"/>
</dbReference>
<comment type="subcellular location">
    <subcellularLocation>
        <location evidence="3">Nucleus</location>
        <location evidence="3">Nucleolus</location>
    </subcellularLocation>
    <subcellularLocation>
        <location evidence="4">Nucleus</location>
        <location evidence="4">Nucleoplasm</location>
    </subcellularLocation>
</comment>
<dbReference type="PROSITE" id="PS52040">
    <property type="entry name" value="TOPO_IIA"/>
    <property type="match status" value="1"/>
</dbReference>
<comment type="cofactor">
    <cofactor evidence="15">
        <name>Ca(2+)</name>
        <dbReference type="ChEBI" id="CHEBI:29108"/>
    </cofactor>
    <cofactor evidence="15">
        <name>Mg(2+)</name>
        <dbReference type="ChEBI" id="CHEBI:18420"/>
    </cofactor>
    <cofactor evidence="15">
        <name>Mn(2+)</name>
        <dbReference type="ChEBI" id="CHEBI:29035"/>
    </cofactor>
</comment>
<evidence type="ECO:0000256" key="4">
    <source>
        <dbReference type="ARBA" id="ARBA00004642"/>
    </source>
</evidence>
<dbReference type="GO" id="GO:0006265">
    <property type="term" value="P:DNA topological change"/>
    <property type="evidence" value="ECO:0007669"/>
    <property type="project" value="UniProtKB-UniRule"/>
</dbReference>
<feature type="compositionally biased region" description="Low complexity" evidence="16">
    <location>
        <begin position="1053"/>
        <end position="1062"/>
    </location>
</feature>
<evidence type="ECO:0000256" key="1">
    <source>
        <dbReference type="ARBA" id="ARBA00000185"/>
    </source>
</evidence>
<evidence type="ECO:0000256" key="7">
    <source>
        <dbReference type="ARBA" id="ARBA00022741"/>
    </source>
</evidence>
<comment type="function">
    <text evidence="15">Key decatenating enzyme that alters DNA topology by binding to two double-stranded DNA molecules, generating a double-stranded break in one of the strands, passing the intact strand through the broken strand, and religating the broken strand.</text>
</comment>
<dbReference type="InterPro" id="IPR036890">
    <property type="entry name" value="HATPase_C_sf"/>
</dbReference>
<dbReference type="GO" id="GO:0003918">
    <property type="term" value="F:DNA topoisomerase type II (double strand cut, ATP-hydrolyzing) activity"/>
    <property type="evidence" value="ECO:0007669"/>
    <property type="project" value="UniProtKB-UniRule"/>
</dbReference>
<dbReference type="InterPro" id="IPR013506">
    <property type="entry name" value="Topo_IIA_bsu_dom2"/>
</dbReference>
<dbReference type="CDD" id="cd03481">
    <property type="entry name" value="TopoIIA_Trans_ScTopoIIA"/>
    <property type="match status" value="1"/>
</dbReference>
<evidence type="ECO:0000256" key="14">
    <source>
        <dbReference type="PROSITE-ProRule" id="PRU01384"/>
    </source>
</evidence>
<evidence type="ECO:0000256" key="12">
    <source>
        <dbReference type="ARBA" id="ARBA00023235"/>
    </source>
</evidence>
<dbReference type="Gene3D" id="3.30.565.10">
    <property type="entry name" value="Histidine kinase-like ATPase, C-terminal domain"/>
    <property type="match status" value="1"/>
</dbReference>
<feature type="region of interest" description="Disordered" evidence="16">
    <location>
        <begin position="1146"/>
        <end position="1177"/>
    </location>
</feature>
<organism evidence="19 20">
    <name type="scientific">Gouania willdenowi</name>
    <name type="common">Blunt-snouted clingfish</name>
    <name type="synonym">Lepadogaster willdenowi</name>
    <dbReference type="NCBI Taxonomy" id="441366"/>
    <lineage>
        <taxon>Eukaryota</taxon>
        <taxon>Metazoa</taxon>
        <taxon>Chordata</taxon>
        <taxon>Craniata</taxon>
        <taxon>Vertebrata</taxon>
        <taxon>Euteleostomi</taxon>
        <taxon>Actinopterygii</taxon>
        <taxon>Neopterygii</taxon>
        <taxon>Teleostei</taxon>
        <taxon>Neoteleostei</taxon>
        <taxon>Acanthomorphata</taxon>
        <taxon>Ovalentaria</taxon>
        <taxon>Blenniimorphae</taxon>
        <taxon>Blenniiformes</taxon>
        <taxon>Gobiesocoidei</taxon>
        <taxon>Gobiesocidae</taxon>
        <taxon>Gobiesocinae</taxon>
        <taxon>Gouania</taxon>
    </lineage>
</organism>
<sequence length="1177" mass="134712">MEVSKKDKAGKMSVERVYQKKTQLEHILLRPDTYIGSVEPLTQQMWVFDEEVGMNQREITYVPGLYKIFDEILVNAADNKQRDKNMTAIKITIDPDSNTISIWNNGKGIPVVEHKDEKMYVPALIFGHLLTSSNYDDEQKKVTGGRNGYGAKLCNIFSTKFTVETACKEYRHSFKQTWQNNMTKTSDPKIKFFDGEDFTSVTFQPDLSKFKMEKLDKDIVALLTRRAYDVAGSCKGVKVMLNGKKVPVTGFRSYVDLYVKDKLDETGVALKVVNEMVNDRWEVCLTLSEKGFQQISFVNSIATTKGGRHIDYVVDQIVAKLIEVVKKKNKAGVSVKPFQVKNHIWVFVNALIENPSFDSQTKENMTLQTKNFGSRCPLSEKFIRAATNCGIVESILNWVKFKAQTQLNKKCSSVKYSKIKGIPKLDDANDAGGKHSSECTLILTEGDSAKSLAVSGLGVLGRDRYGVFPLRGKILNVREATHKQIMENAEINNIIKIVGLQYKKSYDDSESLRSLRYGKIMIMTDQDQDGSHIKGLLINFFHHNWPSLLKHTFLEEFITPIVKATKNKQEMAFYSIPEFDEWKKQTENYKTWHIKYYKGLGTSTSKEAKEYFVDMERHRITFRYTGAEDDAAITLAFSKKKTDDRKEWLTNFMEDRRQRRMHGLPEQYLYGTHTRHLSYNDFINKELILFSNSDNERSIPSLVDALMMTIVNLAQNFVGSNNLNILQPLGQFGTRINGGKDAASPRYIFTMLSPLAKLLFPVVDSNLLKFLFDDNQKVEPEWYIPIIPMVLVNGAEGIGTGWACKIPNYDVREIVNNLIRLLNHQEPLPMLPKYKNFKGVIHEVGQNQYLVSGEISVIDKNTIEITELPIRTWTQSYKESVLELMLQGTDKTPALINDYKEYHTDTTVKFLVRMSEEKLAQAEAAGLHKVFKLQSSLTCNSMVLFDHMGCLKRYDSVQDILREFFELRLHYYKLRKDWLEGSLGAEAAKLSNQARFVLEKIEGKVSIENKSKRELIRMLVQKGYESDPVAAWNKAQEKVSYPYDEEERDGNDSDSSVDSGSSSGPNFNYILSMPLWCLTKEKVEELLKQRDQKRAELNTLQRKSSEDLWREDLAVFTEELEATIKLVKGKVGKPKVKKLNLEETLPSPFGRRVEPPTQPIKADAAKKLNRKKKVISR</sequence>
<dbReference type="InterPro" id="IPR002205">
    <property type="entry name" value="Topo_IIA_dom_A"/>
</dbReference>
<evidence type="ECO:0000256" key="16">
    <source>
        <dbReference type="SAM" id="MobiDB-lite"/>
    </source>
</evidence>
<dbReference type="SUPFAM" id="SSF54211">
    <property type="entry name" value="Ribosomal protein S5 domain 2-like"/>
    <property type="match status" value="1"/>
</dbReference>
<dbReference type="Gene3D" id="3.30.1360.40">
    <property type="match status" value="1"/>
</dbReference>
<keyword evidence="7 15" id="KW-0547">Nucleotide-binding</keyword>
<proteinExistence type="inferred from homology"/>
<dbReference type="GO" id="GO:0005730">
    <property type="term" value="C:nucleolus"/>
    <property type="evidence" value="ECO:0007669"/>
    <property type="project" value="UniProtKB-SubCell"/>
</dbReference>
<feature type="domain" description="Toprim" evidence="17">
    <location>
        <begin position="439"/>
        <end position="556"/>
    </location>
</feature>
<keyword evidence="11 14" id="KW-0238">DNA-binding</keyword>
<dbReference type="CDD" id="cd03365">
    <property type="entry name" value="TOPRIM_TopoIIA"/>
    <property type="match status" value="1"/>
</dbReference>
<gene>
    <name evidence="19" type="primary">top2b</name>
</gene>
<comment type="subunit">
    <text evidence="15">Homodimer.</text>
</comment>
<keyword evidence="9" id="KW-0460">Magnesium</keyword>
<dbReference type="Gene3D" id="3.40.50.670">
    <property type="match status" value="1"/>
</dbReference>
<evidence type="ECO:0000259" key="18">
    <source>
        <dbReference type="PROSITE" id="PS52040"/>
    </source>
</evidence>
<keyword evidence="8 15" id="KW-0067">ATP-binding</keyword>
<dbReference type="Gene3D" id="3.30.1490.30">
    <property type="match status" value="1"/>
</dbReference>
<dbReference type="Ensembl" id="ENSGWIT00000019411.1">
    <property type="protein sequence ID" value="ENSGWIP00000017587.1"/>
    <property type="gene ID" value="ENSGWIG00000008109.1"/>
</dbReference>
<dbReference type="FunFam" id="3.30.1490.30:FF:000001">
    <property type="entry name" value="DNA topoisomerase 2"/>
    <property type="match status" value="1"/>
</dbReference>
<dbReference type="GO" id="GO:0005654">
    <property type="term" value="C:nucleoplasm"/>
    <property type="evidence" value="ECO:0007669"/>
    <property type="project" value="UniProtKB-SubCell"/>
</dbReference>
<evidence type="ECO:0000259" key="17">
    <source>
        <dbReference type="PROSITE" id="PS50880"/>
    </source>
</evidence>
<feature type="domain" description="Topo IIA-type catalytic" evidence="18">
    <location>
        <begin position="654"/>
        <end position="1113"/>
    </location>
</feature>
<dbReference type="PANTHER" id="PTHR10169:SF36">
    <property type="entry name" value="DNA TOPOISOMERASE 2-BETA"/>
    <property type="match status" value="1"/>
</dbReference>
<dbReference type="SUPFAM" id="SSF56719">
    <property type="entry name" value="Type II DNA topoisomerase"/>
    <property type="match status" value="1"/>
</dbReference>
<dbReference type="InterPro" id="IPR031660">
    <property type="entry name" value="TOPRIM_C"/>
</dbReference>
<protein>
    <recommendedName>
        <fullName evidence="15">DNA topoisomerase 2</fullName>
        <ecNumber evidence="15">5.6.2.2</ecNumber>
    </recommendedName>
</protein>
<dbReference type="Pfam" id="PF01751">
    <property type="entry name" value="Toprim"/>
    <property type="match status" value="1"/>
</dbReference>
<dbReference type="InterPro" id="IPR001241">
    <property type="entry name" value="Topo_IIA"/>
</dbReference>
<dbReference type="SUPFAM" id="SSF55874">
    <property type="entry name" value="ATPase domain of HSP90 chaperone/DNA topoisomerase II/histidine kinase"/>
    <property type="match status" value="1"/>
</dbReference>
<feature type="compositionally biased region" description="Basic residues" evidence="16">
    <location>
        <begin position="1167"/>
        <end position="1177"/>
    </location>
</feature>
<dbReference type="InterPro" id="IPR001154">
    <property type="entry name" value="TopoII_euk"/>
</dbReference>
<evidence type="ECO:0000256" key="11">
    <source>
        <dbReference type="ARBA" id="ARBA00023125"/>
    </source>
</evidence>
<dbReference type="GO" id="GO:0003677">
    <property type="term" value="F:DNA binding"/>
    <property type="evidence" value="ECO:0007669"/>
    <property type="project" value="UniProtKB-UniRule"/>
</dbReference>
<name>A0A8C5E7C7_GOUWI</name>
<dbReference type="Gene3D" id="3.90.199.10">
    <property type="entry name" value="Topoisomerase II, domain 5"/>
    <property type="match status" value="1"/>
</dbReference>
<feature type="active site" description="O-(5'-phospho-DNA)-tyrosine intermediate" evidence="14">
    <location>
        <position position="747"/>
    </location>
</feature>
<evidence type="ECO:0000256" key="15">
    <source>
        <dbReference type="RuleBase" id="RU362094"/>
    </source>
</evidence>
<dbReference type="FunFam" id="3.40.50.670:FF:000001">
    <property type="entry name" value="DNA topoisomerase 2"/>
    <property type="match status" value="2"/>
</dbReference>
<feature type="region of interest" description="Disordered" evidence="16">
    <location>
        <begin position="1041"/>
        <end position="1062"/>
    </location>
</feature>
<dbReference type="InterPro" id="IPR050634">
    <property type="entry name" value="DNA_Topoisomerase_II"/>
</dbReference>
<dbReference type="GO" id="GO:0000712">
    <property type="term" value="P:resolution of meiotic recombination intermediates"/>
    <property type="evidence" value="ECO:0007669"/>
    <property type="project" value="TreeGrafter"/>
</dbReference>
<dbReference type="InterPro" id="IPR014721">
    <property type="entry name" value="Ribsml_uS5_D2-typ_fold_subgr"/>
</dbReference>